<keyword evidence="3" id="KW-0472">Membrane</keyword>
<dbReference type="SUPFAM" id="SSF55073">
    <property type="entry name" value="Nucleotide cyclase"/>
    <property type="match status" value="1"/>
</dbReference>
<feature type="transmembrane region" description="Helical" evidence="3">
    <location>
        <begin position="78"/>
        <end position="97"/>
    </location>
</feature>
<dbReference type="NCBIfam" id="TIGR00254">
    <property type="entry name" value="GGDEF"/>
    <property type="match status" value="1"/>
</dbReference>
<dbReference type="GO" id="GO:0052621">
    <property type="term" value="F:diguanylate cyclase activity"/>
    <property type="evidence" value="ECO:0007669"/>
    <property type="project" value="UniProtKB-EC"/>
</dbReference>
<comment type="catalytic activity">
    <reaction evidence="2">
        <text>2 GTP = 3',3'-c-di-GMP + 2 diphosphate</text>
        <dbReference type="Rhea" id="RHEA:24898"/>
        <dbReference type="ChEBI" id="CHEBI:33019"/>
        <dbReference type="ChEBI" id="CHEBI:37565"/>
        <dbReference type="ChEBI" id="CHEBI:58805"/>
        <dbReference type="EC" id="2.7.7.65"/>
    </reaction>
</comment>
<dbReference type="PANTHER" id="PTHR45138">
    <property type="entry name" value="REGULATORY COMPONENTS OF SENSORY TRANSDUCTION SYSTEM"/>
    <property type="match status" value="1"/>
</dbReference>
<dbReference type="OrthoDB" id="9812260at2"/>
<dbReference type="RefSeq" id="WP_134835528.1">
    <property type="nucleotide sequence ID" value="NZ_SATR01000014.1"/>
</dbReference>
<dbReference type="CDD" id="cd01949">
    <property type="entry name" value="GGDEF"/>
    <property type="match status" value="1"/>
</dbReference>
<dbReference type="PROSITE" id="PS50887">
    <property type="entry name" value="GGDEF"/>
    <property type="match status" value="1"/>
</dbReference>
<gene>
    <name evidence="5" type="ORF">ELS82_11000</name>
</gene>
<organism evidence="5 6">
    <name type="scientific">Vibrio ouci</name>
    <dbReference type="NCBI Taxonomy" id="2499078"/>
    <lineage>
        <taxon>Bacteria</taxon>
        <taxon>Pseudomonadati</taxon>
        <taxon>Pseudomonadota</taxon>
        <taxon>Gammaproteobacteria</taxon>
        <taxon>Vibrionales</taxon>
        <taxon>Vibrionaceae</taxon>
        <taxon>Vibrio</taxon>
    </lineage>
</organism>
<feature type="domain" description="GGDEF" evidence="4">
    <location>
        <begin position="218"/>
        <end position="346"/>
    </location>
</feature>
<dbReference type="SMART" id="SM00267">
    <property type="entry name" value="GGDEF"/>
    <property type="match status" value="1"/>
</dbReference>
<dbReference type="Pfam" id="PF00990">
    <property type="entry name" value="GGDEF"/>
    <property type="match status" value="1"/>
</dbReference>
<comment type="caution">
    <text evidence="5">The sequence shown here is derived from an EMBL/GenBank/DDBJ whole genome shotgun (WGS) entry which is preliminary data.</text>
</comment>
<dbReference type="GO" id="GO:0005886">
    <property type="term" value="C:plasma membrane"/>
    <property type="evidence" value="ECO:0007669"/>
    <property type="project" value="TreeGrafter"/>
</dbReference>
<dbReference type="GO" id="GO:0043709">
    <property type="term" value="P:cell adhesion involved in single-species biofilm formation"/>
    <property type="evidence" value="ECO:0007669"/>
    <property type="project" value="TreeGrafter"/>
</dbReference>
<dbReference type="InterPro" id="IPR043128">
    <property type="entry name" value="Rev_trsase/Diguanyl_cyclase"/>
</dbReference>
<evidence type="ECO:0000256" key="3">
    <source>
        <dbReference type="SAM" id="Phobius"/>
    </source>
</evidence>
<reference evidence="5 6" key="1">
    <citation type="submission" date="2019-01" db="EMBL/GenBank/DDBJ databases">
        <title>Vibrio BEI176 sp. nov, a marine bacterium isolated from China: eastern marignal seas.</title>
        <authorList>
            <person name="Li B."/>
        </authorList>
    </citation>
    <scope>NUCLEOTIDE SEQUENCE [LARGE SCALE GENOMIC DNA]</scope>
    <source>
        <strain evidence="5 6">BEI176</strain>
    </source>
</reference>
<proteinExistence type="predicted"/>
<dbReference type="InterPro" id="IPR029787">
    <property type="entry name" value="Nucleotide_cyclase"/>
</dbReference>
<dbReference type="AlphaFoldDB" id="A0A4Y8WFD8"/>
<dbReference type="InterPro" id="IPR048435">
    <property type="entry name" value="MASE6"/>
</dbReference>
<dbReference type="EC" id="2.7.7.65" evidence="1"/>
<sequence>MLTNGLEKWLGVNRTQEEFRESVFVFASLTVLSSVLSLFIYYNTLFIPNFLLASIEAVGLGFCLFAYFWLWQSRNVKIAATIMVSVMTAVSLLFIVGSDHSEFALAFSFLTPVVAIFVLGYKVGAVFSLLNFAIIAYICLIDMHNWPPIPFDKISFIHLSIVYLFLFSIAYFYDSGRRKTLALLKESNRQLQALSHTDMLTQLFNRRHMEALLQQPQKVKWLAIVDIDDFKKINDDYGHDVGDQVLIQTARTLEVETKHVGQVGRWGGEEFLIAFEVADYSIIEERMRAIQTLISNQDFGLERPVTVSCGVAHHQGAIKADAFRRADEALYQAKNSGKNCFHVAVSSGQ</sequence>
<evidence type="ECO:0000256" key="2">
    <source>
        <dbReference type="ARBA" id="ARBA00034247"/>
    </source>
</evidence>
<dbReference type="Pfam" id="PF20966">
    <property type="entry name" value="MASE6"/>
    <property type="match status" value="1"/>
</dbReference>
<dbReference type="EMBL" id="SATR01000014">
    <property type="protein sequence ID" value="TFH91617.1"/>
    <property type="molecule type" value="Genomic_DNA"/>
</dbReference>
<feature type="transmembrane region" description="Helical" evidence="3">
    <location>
        <begin position="23"/>
        <end position="44"/>
    </location>
</feature>
<feature type="transmembrane region" description="Helical" evidence="3">
    <location>
        <begin position="103"/>
        <end position="121"/>
    </location>
</feature>
<dbReference type="GO" id="GO:1902201">
    <property type="term" value="P:negative regulation of bacterial-type flagellum-dependent cell motility"/>
    <property type="evidence" value="ECO:0007669"/>
    <property type="project" value="TreeGrafter"/>
</dbReference>
<evidence type="ECO:0000313" key="5">
    <source>
        <dbReference type="EMBL" id="TFH91617.1"/>
    </source>
</evidence>
<keyword evidence="3" id="KW-0812">Transmembrane</keyword>
<feature type="transmembrane region" description="Helical" evidence="3">
    <location>
        <begin position="126"/>
        <end position="144"/>
    </location>
</feature>
<dbReference type="InterPro" id="IPR000160">
    <property type="entry name" value="GGDEF_dom"/>
</dbReference>
<evidence type="ECO:0000259" key="4">
    <source>
        <dbReference type="PROSITE" id="PS50887"/>
    </source>
</evidence>
<name>A0A4Y8WFD8_9VIBR</name>
<dbReference type="Proteomes" id="UP000297753">
    <property type="component" value="Unassembled WGS sequence"/>
</dbReference>
<evidence type="ECO:0000256" key="1">
    <source>
        <dbReference type="ARBA" id="ARBA00012528"/>
    </source>
</evidence>
<feature type="transmembrane region" description="Helical" evidence="3">
    <location>
        <begin position="50"/>
        <end position="71"/>
    </location>
</feature>
<keyword evidence="3" id="KW-1133">Transmembrane helix</keyword>
<evidence type="ECO:0000313" key="6">
    <source>
        <dbReference type="Proteomes" id="UP000297753"/>
    </source>
</evidence>
<protein>
    <recommendedName>
        <fullName evidence="1">diguanylate cyclase</fullName>
        <ecNumber evidence="1">2.7.7.65</ecNumber>
    </recommendedName>
</protein>
<dbReference type="InterPro" id="IPR050469">
    <property type="entry name" value="Diguanylate_Cyclase"/>
</dbReference>
<dbReference type="Gene3D" id="3.30.70.270">
    <property type="match status" value="1"/>
</dbReference>
<dbReference type="PANTHER" id="PTHR45138:SF9">
    <property type="entry name" value="DIGUANYLATE CYCLASE DGCM-RELATED"/>
    <property type="match status" value="1"/>
</dbReference>
<keyword evidence="6" id="KW-1185">Reference proteome</keyword>
<feature type="transmembrane region" description="Helical" evidence="3">
    <location>
        <begin position="156"/>
        <end position="173"/>
    </location>
</feature>
<accession>A0A4Y8WFD8</accession>